<gene>
    <name evidence="5" type="primary">tsf</name>
    <name evidence="9" type="ORF">SP90_02640</name>
</gene>
<protein>
    <recommendedName>
        <fullName evidence="2 5">Elongation factor Ts</fullName>
        <shortName evidence="5">EF-Ts</shortName>
    </recommendedName>
</protein>
<accession>A0A1B7XL56</accession>
<dbReference type="PROSITE" id="PS01126">
    <property type="entry name" value="EF_TS_1"/>
    <property type="match status" value="1"/>
</dbReference>
<evidence type="ECO:0000256" key="5">
    <source>
        <dbReference type="HAMAP-Rule" id="MF_00050"/>
    </source>
</evidence>
<dbReference type="CDD" id="cd14275">
    <property type="entry name" value="UBA_EF-Ts"/>
    <property type="match status" value="1"/>
</dbReference>
<dbReference type="InterPro" id="IPR001816">
    <property type="entry name" value="Transl_elong_EFTs/EF1B"/>
</dbReference>
<dbReference type="InterPro" id="IPR018101">
    <property type="entry name" value="Transl_elong_Ts_CS"/>
</dbReference>
<dbReference type="Gene3D" id="1.10.8.10">
    <property type="entry name" value="DNA helicase RuvA subunit, C-terminal domain"/>
    <property type="match status" value="1"/>
</dbReference>
<dbReference type="InterPro" id="IPR036402">
    <property type="entry name" value="EF-Ts_dimer_sf"/>
</dbReference>
<keyword evidence="4 5" id="KW-0648">Protein biosynthesis</keyword>
<dbReference type="Proteomes" id="UP000091979">
    <property type="component" value="Unassembled WGS sequence"/>
</dbReference>
<dbReference type="Gene3D" id="1.10.286.20">
    <property type="match status" value="1"/>
</dbReference>
<dbReference type="Gene3D" id="3.30.479.20">
    <property type="entry name" value="Elongation factor Ts, dimerisation domain"/>
    <property type="match status" value="2"/>
</dbReference>
<dbReference type="EMBL" id="JXMS01000003">
    <property type="protein sequence ID" value="OBQ56231.1"/>
    <property type="molecule type" value="Genomic_DNA"/>
</dbReference>
<evidence type="ECO:0000256" key="3">
    <source>
        <dbReference type="ARBA" id="ARBA00022768"/>
    </source>
</evidence>
<dbReference type="RefSeq" id="WP_066852276.1">
    <property type="nucleotide sequence ID" value="NZ_JXMS01000003.1"/>
</dbReference>
<dbReference type="SUPFAM" id="SSF46934">
    <property type="entry name" value="UBA-like"/>
    <property type="match status" value="1"/>
</dbReference>
<dbReference type="AlphaFoldDB" id="A0A1B7XL56"/>
<evidence type="ECO:0000256" key="2">
    <source>
        <dbReference type="ARBA" id="ARBA00016956"/>
    </source>
</evidence>
<keyword evidence="3 5" id="KW-0251">Elongation factor</keyword>
<keyword evidence="10" id="KW-1185">Reference proteome</keyword>
<organism evidence="9 10">
    <name type="scientific">Halodesulfovibrio spirochaetisodalis</name>
    <dbReference type="NCBI Taxonomy" id="1560234"/>
    <lineage>
        <taxon>Bacteria</taxon>
        <taxon>Pseudomonadati</taxon>
        <taxon>Thermodesulfobacteriota</taxon>
        <taxon>Desulfovibrionia</taxon>
        <taxon>Desulfovibrionales</taxon>
        <taxon>Desulfovibrionaceae</taxon>
        <taxon>Halodesulfovibrio</taxon>
    </lineage>
</organism>
<feature type="region of interest" description="Involved in Mg(2+) ion dislocation from EF-Tu" evidence="5">
    <location>
        <begin position="80"/>
        <end position="83"/>
    </location>
</feature>
<dbReference type="FunFam" id="1.10.8.10:FF:000001">
    <property type="entry name" value="Elongation factor Ts"/>
    <property type="match status" value="1"/>
</dbReference>
<dbReference type="FunFam" id="1.10.286.20:FF:000001">
    <property type="entry name" value="Elongation factor Ts"/>
    <property type="match status" value="1"/>
</dbReference>
<evidence type="ECO:0000313" key="10">
    <source>
        <dbReference type="Proteomes" id="UP000091979"/>
    </source>
</evidence>
<dbReference type="InterPro" id="IPR009060">
    <property type="entry name" value="UBA-like_sf"/>
</dbReference>
<keyword evidence="5" id="KW-0963">Cytoplasm</keyword>
<comment type="subcellular location">
    <subcellularLocation>
        <location evidence="5 7">Cytoplasm</location>
    </subcellularLocation>
</comment>
<dbReference type="PROSITE" id="PS01127">
    <property type="entry name" value="EF_TS_2"/>
    <property type="match status" value="1"/>
</dbReference>
<reference evidence="9 10" key="1">
    <citation type="submission" date="2015-01" db="EMBL/GenBank/DDBJ databases">
        <title>Desulfovibrio sp. JC271 draft genome sequence.</title>
        <authorList>
            <person name="Shivani Y."/>
            <person name="Subhash Y."/>
            <person name="Sasikala C."/>
            <person name="Ramana C.V."/>
        </authorList>
    </citation>
    <scope>NUCLEOTIDE SEQUENCE [LARGE SCALE GENOMIC DNA]</scope>
    <source>
        <strain evidence="9 10">JC271</strain>
    </source>
</reference>
<evidence type="ECO:0000256" key="4">
    <source>
        <dbReference type="ARBA" id="ARBA00022917"/>
    </source>
</evidence>
<dbReference type="GO" id="GO:0005737">
    <property type="term" value="C:cytoplasm"/>
    <property type="evidence" value="ECO:0007669"/>
    <property type="project" value="UniProtKB-SubCell"/>
</dbReference>
<dbReference type="PANTHER" id="PTHR11741">
    <property type="entry name" value="ELONGATION FACTOR TS"/>
    <property type="match status" value="1"/>
</dbReference>
<comment type="similarity">
    <text evidence="1 5 6">Belongs to the EF-Ts family.</text>
</comment>
<evidence type="ECO:0000256" key="6">
    <source>
        <dbReference type="RuleBase" id="RU000642"/>
    </source>
</evidence>
<dbReference type="InterPro" id="IPR014039">
    <property type="entry name" value="Transl_elong_EFTs/EF1B_dimer"/>
</dbReference>
<dbReference type="NCBIfam" id="TIGR00116">
    <property type="entry name" value="tsf"/>
    <property type="match status" value="1"/>
</dbReference>
<evidence type="ECO:0000256" key="7">
    <source>
        <dbReference type="RuleBase" id="RU000643"/>
    </source>
</evidence>
<comment type="function">
    <text evidence="5 6">Associates with the EF-Tu.GDP complex and induces the exchange of GDP to GTP. It remains bound to the aminoacyl-tRNA.EF-Tu.GTP complex up to the GTP hydrolysis stage on the ribosome.</text>
</comment>
<name>A0A1B7XL56_9BACT</name>
<dbReference type="PATRIC" id="fig|1560234.3.peg.1983"/>
<evidence type="ECO:0000313" key="9">
    <source>
        <dbReference type="EMBL" id="OBQ56231.1"/>
    </source>
</evidence>
<dbReference type="OrthoDB" id="9808348at2"/>
<dbReference type="GO" id="GO:0003746">
    <property type="term" value="F:translation elongation factor activity"/>
    <property type="evidence" value="ECO:0007669"/>
    <property type="project" value="UniProtKB-UniRule"/>
</dbReference>
<comment type="caution">
    <text evidence="9">The sequence shown here is derived from an EMBL/GenBank/DDBJ whole genome shotgun (WGS) entry which is preliminary data.</text>
</comment>
<dbReference type="SUPFAM" id="SSF54713">
    <property type="entry name" value="Elongation factor Ts (EF-Ts), dimerisation domain"/>
    <property type="match status" value="2"/>
</dbReference>
<dbReference type="PANTHER" id="PTHR11741:SF0">
    <property type="entry name" value="ELONGATION FACTOR TS, MITOCHONDRIAL"/>
    <property type="match status" value="1"/>
</dbReference>
<dbReference type="Pfam" id="PF00889">
    <property type="entry name" value="EF_TS"/>
    <property type="match status" value="1"/>
</dbReference>
<evidence type="ECO:0000259" key="8">
    <source>
        <dbReference type="Pfam" id="PF00889"/>
    </source>
</evidence>
<sequence length="272" mass="29256">MATITAAMVKSLREKTGAGMMDCKKALVENNADEAAALDWLRQKGLSKAAKKAGRATSEGLVGCVVEGNRAAIAEFKCETDFVARNEKFQEIAANFAADVLANGAEDFATRVEADVKEAIATLGENMSAGRAHRMELSGEGVIGSYIHSNGKIGVLVEIIGSDDADMAKGVAMQIAATNPVAIDESGVPADLVEREREVQRQKTLEEGKPENIVDKIVDGRMAKFFKEITLVNQPYIRDDKMTIKDLLKGATIASFARFELGEDNAKEEDAE</sequence>
<proteinExistence type="inferred from homology"/>
<dbReference type="STRING" id="1560234.SP90_02640"/>
<feature type="domain" description="Translation elongation factor EFTs/EF1B dimerisation" evidence="8">
    <location>
        <begin position="71"/>
        <end position="263"/>
    </location>
</feature>
<dbReference type="HAMAP" id="MF_00050">
    <property type="entry name" value="EF_Ts"/>
    <property type="match status" value="1"/>
</dbReference>
<evidence type="ECO:0000256" key="1">
    <source>
        <dbReference type="ARBA" id="ARBA00005532"/>
    </source>
</evidence>